<dbReference type="CDD" id="cd24049">
    <property type="entry name" value="ASKHA_NBD_PilM"/>
    <property type="match status" value="1"/>
</dbReference>
<dbReference type="AlphaFoldDB" id="A0A0A5I4F8"/>
<dbReference type="EMBL" id="JRWP01000001">
    <property type="protein sequence ID" value="KGY10741.1"/>
    <property type="molecule type" value="Genomic_DNA"/>
</dbReference>
<gene>
    <name evidence="1" type="ORF">NM06_00195</name>
</gene>
<protein>
    <submittedName>
        <fullName evidence="1">Pilus assembly protein PilM</fullName>
    </submittedName>
</protein>
<dbReference type="SUPFAM" id="SSF53067">
    <property type="entry name" value="Actin-like ATPase domain"/>
    <property type="match status" value="1"/>
</dbReference>
<proteinExistence type="predicted"/>
<dbReference type="PANTHER" id="PTHR32432:SF3">
    <property type="entry name" value="ETHANOLAMINE UTILIZATION PROTEIN EUTJ"/>
    <property type="match status" value="1"/>
</dbReference>
<dbReference type="RefSeq" id="WP_038186739.1">
    <property type="nucleotide sequence ID" value="NZ_JRWP01000001.1"/>
</dbReference>
<organism evidence="1 2">
    <name type="scientific">Photobacterium sp. (strain ATCC 43367)</name>
    <dbReference type="NCBI Taxonomy" id="379097"/>
    <lineage>
        <taxon>Bacteria</taxon>
        <taxon>Pseudomonadati</taxon>
        <taxon>Pseudomonadota</taxon>
        <taxon>Gammaproteobacteria</taxon>
        <taxon>Vibrionales</taxon>
        <taxon>Vibrionaceae</taxon>
        <taxon>Vibrio</taxon>
        <taxon>Vibrio oreintalis group</taxon>
    </lineage>
</organism>
<dbReference type="Gene3D" id="3.30.420.40">
    <property type="match status" value="2"/>
</dbReference>
<dbReference type="PANTHER" id="PTHR32432">
    <property type="entry name" value="CELL DIVISION PROTEIN FTSA-RELATED"/>
    <property type="match status" value="1"/>
</dbReference>
<accession>A0A0A5I4F8</accession>
<dbReference type="OrthoDB" id="9773403at2"/>
<dbReference type="InterPro" id="IPR005883">
    <property type="entry name" value="PilM"/>
</dbReference>
<dbReference type="NCBIfam" id="TIGR01175">
    <property type="entry name" value="pilM"/>
    <property type="match status" value="1"/>
</dbReference>
<dbReference type="Pfam" id="PF11104">
    <property type="entry name" value="PilM_2"/>
    <property type="match status" value="2"/>
</dbReference>
<dbReference type="PIRSF" id="PIRSF019169">
    <property type="entry name" value="PilM"/>
    <property type="match status" value="1"/>
</dbReference>
<dbReference type="Proteomes" id="UP000030451">
    <property type="component" value="Unassembled WGS sequence"/>
</dbReference>
<evidence type="ECO:0000313" key="1">
    <source>
        <dbReference type="EMBL" id="KGY10741.1"/>
    </source>
</evidence>
<dbReference type="InterPro" id="IPR050696">
    <property type="entry name" value="FtsA/MreB"/>
</dbReference>
<name>A0A0A5I4F8_PHOS4</name>
<dbReference type="InterPro" id="IPR043129">
    <property type="entry name" value="ATPase_NBD"/>
</dbReference>
<comment type="caution">
    <text evidence="1">The sequence shown here is derived from an EMBL/GenBank/DDBJ whole genome shotgun (WGS) entry which is preliminary data.</text>
</comment>
<evidence type="ECO:0000313" key="2">
    <source>
        <dbReference type="Proteomes" id="UP000030451"/>
    </source>
</evidence>
<sequence length="331" mass="36830">MGKSLVIGVDIGHHSIKAVALKPSKGTFTLVSYQELPIEADIFTDNHMLNYQKIVKKLKELRKSLPLFSRKVALAIPDNAVISKVLQIDSALDAQEREYAIFQAFAHQSPFPIEELNLDFVEVNRASASQALASYQVYATKRDVAESRVQAATKAGYQPVLLDVQTHSLVHIWQMASRMQHKFDWLLVDVGLSQTSVCMDLQDKAPFCKEIALGTQLIENDHQLEHLVHGSTERFIFALVDKLQRNIQMLTSVHGVSVQGIWLAGGGAVTPMLAEEIARRLNTECELFNPLALFERQKNKKSASYSTGHAYATAAGLALRGLDWLEQEHAA</sequence>
<reference evidence="1 2" key="1">
    <citation type="submission" date="2014-10" db="EMBL/GenBank/DDBJ databases">
        <title>Genome sequencing of Vibrio sinaloensis T08.</title>
        <authorList>
            <person name="Chan K.-G."/>
            <person name="Mohamad N.I."/>
        </authorList>
    </citation>
    <scope>NUCLEOTIDE SEQUENCE [LARGE SCALE GENOMIC DNA]</scope>
    <source>
        <strain evidence="1 2">T08</strain>
    </source>
</reference>
<dbReference type="Gene3D" id="3.30.1490.300">
    <property type="match status" value="1"/>
</dbReference>
<dbReference type="STRING" id="379097.SE23_16285"/>